<accession>A0A9D4TNY8</accession>
<reference evidence="3" key="1">
    <citation type="journal article" date="2019" name="Plant J.">
        <title>Chlorella vulgaris genome assembly and annotation reveals the molecular basis for metabolic acclimation to high light conditions.</title>
        <authorList>
            <person name="Cecchin M."/>
            <person name="Marcolungo L."/>
            <person name="Rossato M."/>
            <person name="Girolomoni L."/>
            <person name="Cosentino E."/>
            <person name="Cuine S."/>
            <person name="Li-Beisson Y."/>
            <person name="Delledonne M."/>
            <person name="Ballottari M."/>
        </authorList>
    </citation>
    <scope>NUCLEOTIDE SEQUENCE</scope>
    <source>
        <strain evidence="3">211/11P</strain>
    </source>
</reference>
<evidence type="ECO:0000313" key="3">
    <source>
        <dbReference type="EMBL" id="KAI3430667.1"/>
    </source>
</evidence>
<gene>
    <name evidence="3" type="ORF">D9Q98_005259</name>
</gene>
<name>A0A9D4TNY8_CHLVU</name>
<proteinExistence type="predicted"/>
<protein>
    <recommendedName>
        <fullName evidence="5">Glucokinase</fullName>
    </recommendedName>
</protein>
<dbReference type="Gene3D" id="3.30.420.40">
    <property type="match status" value="1"/>
</dbReference>
<dbReference type="Pfam" id="PF02685">
    <property type="entry name" value="Glucokinase"/>
    <property type="match status" value="1"/>
</dbReference>
<evidence type="ECO:0000256" key="2">
    <source>
        <dbReference type="ARBA" id="ARBA00022777"/>
    </source>
</evidence>
<reference evidence="3" key="2">
    <citation type="submission" date="2020-11" db="EMBL/GenBank/DDBJ databases">
        <authorList>
            <person name="Cecchin M."/>
            <person name="Marcolungo L."/>
            <person name="Rossato M."/>
            <person name="Girolomoni L."/>
            <person name="Cosentino E."/>
            <person name="Cuine S."/>
            <person name="Li-Beisson Y."/>
            <person name="Delledonne M."/>
            <person name="Ballottari M."/>
        </authorList>
    </citation>
    <scope>NUCLEOTIDE SEQUENCE</scope>
    <source>
        <strain evidence="3">211/11P</strain>
        <tissue evidence="3">Whole cell</tissue>
    </source>
</reference>
<evidence type="ECO:0000256" key="1">
    <source>
        <dbReference type="ARBA" id="ARBA00022679"/>
    </source>
</evidence>
<dbReference type="Gene3D" id="3.40.367.20">
    <property type="match status" value="1"/>
</dbReference>
<dbReference type="InterPro" id="IPR003836">
    <property type="entry name" value="Glucokinase"/>
</dbReference>
<evidence type="ECO:0008006" key="5">
    <source>
        <dbReference type="Google" id="ProtNLM"/>
    </source>
</evidence>
<keyword evidence="2" id="KW-0418">Kinase</keyword>
<dbReference type="GO" id="GO:0005536">
    <property type="term" value="F:D-glucose binding"/>
    <property type="evidence" value="ECO:0007669"/>
    <property type="project" value="InterPro"/>
</dbReference>
<dbReference type="InterPro" id="IPR043129">
    <property type="entry name" value="ATPase_NBD"/>
</dbReference>
<dbReference type="EMBL" id="SIDB01000007">
    <property type="protein sequence ID" value="KAI3430667.1"/>
    <property type="molecule type" value="Genomic_DNA"/>
</dbReference>
<evidence type="ECO:0000313" key="4">
    <source>
        <dbReference type="Proteomes" id="UP001055712"/>
    </source>
</evidence>
<dbReference type="NCBIfam" id="TIGR00749">
    <property type="entry name" value="glk"/>
    <property type="match status" value="1"/>
</dbReference>
<dbReference type="OrthoDB" id="10251652at2759"/>
<dbReference type="CDD" id="cd24008">
    <property type="entry name" value="ASKHA_NBD_GLK"/>
    <property type="match status" value="1"/>
</dbReference>
<dbReference type="SUPFAM" id="SSF53067">
    <property type="entry name" value="Actin-like ATPase domain"/>
    <property type="match status" value="1"/>
</dbReference>
<comment type="caution">
    <text evidence="3">The sequence shown here is derived from an EMBL/GenBank/DDBJ whole genome shotgun (WGS) entry which is preliminary data.</text>
</comment>
<dbReference type="PANTHER" id="PTHR47363:SF1">
    <property type="entry name" value="GLUCOKINASE"/>
    <property type="match status" value="1"/>
</dbReference>
<dbReference type="GO" id="GO:0005524">
    <property type="term" value="F:ATP binding"/>
    <property type="evidence" value="ECO:0007669"/>
    <property type="project" value="InterPro"/>
</dbReference>
<dbReference type="AlphaFoldDB" id="A0A9D4TNY8"/>
<keyword evidence="4" id="KW-1185">Reference proteome</keyword>
<dbReference type="GO" id="GO:0006096">
    <property type="term" value="P:glycolytic process"/>
    <property type="evidence" value="ECO:0007669"/>
    <property type="project" value="InterPro"/>
</dbReference>
<keyword evidence="1" id="KW-0808">Transferase</keyword>
<sequence>MAIISVLVADIGGTNCRFQVWQLDKHFRPSRMVLEQFYATADYKEFSDALTALLQLEPLQGDGKPRAAAFACAGPVKDQRCIMTNLGWTVDAAEVQSDFGIRSTVLNDFEAVGYGVPVLTDNDLVVLHGVPAEDKGPKVVLGPGTGLGEAVLHWDETTNNYKVHASEGAHATFAPRGWKQRALQAHVEQERGHCSVERVACGSGLVRIYDFLRSDEPSQYPKDRMDHTKKVSPSDVTTTALDKSDPVAVEALDMFLSIVGAEAGNMALRSLASGGVFICGGIFPKVLERVQAGGVLEAFLWRASRFHDKVLKDIPLYVVTEEKIGLLGTREQAIRIAEELRADVTIAT</sequence>
<organism evidence="3 4">
    <name type="scientific">Chlorella vulgaris</name>
    <name type="common">Green alga</name>
    <dbReference type="NCBI Taxonomy" id="3077"/>
    <lineage>
        <taxon>Eukaryota</taxon>
        <taxon>Viridiplantae</taxon>
        <taxon>Chlorophyta</taxon>
        <taxon>core chlorophytes</taxon>
        <taxon>Trebouxiophyceae</taxon>
        <taxon>Chlorellales</taxon>
        <taxon>Chlorellaceae</taxon>
        <taxon>Chlorella clade</taxon>
        <taxon>Chlorella</taxon>
    </lineage>
</organism>
<dbReference type="PANTHER" id="PTHR47363">
    <property type="entry name" value="GLUCOKINASE"/>
    <property type="match status" value="1"/>
</dbReference>
<dbReference type="Proteomes" id="UP001055712">
    <property type="component" value="Unassembled WGS sequence"/>
</dbReference>
<dbReference type="GO" id="GO:0004340">
    <property type="term" value="F:glucokinase activity"/>
    <property type="evidence" value="ECO:0007669"/>
    <property type="project" value="InterPro"/>
</dbReference>